<organism evidence="1 2">
    <name type="scientific">Ridgeia piscesae</name>
    <name type="common">Tubeworm</name>
    <dbReference type="NCBI Taxonomy" id="27915"/>
    <lineage>
        <taxon>Eukaryota</taxon>
        <taxon>Metazoa</taxon>
        <taxon>Spiralia</taxon>
        <taxon>Lophotrochozoa</taxon>
        <taxon>Annelida</taxon>
        <taxon>Polychaeta</taxon>
        <taxon>Sedentaria</taxon>
        <taxon>Canalipalpata</taxon>
        <taxon>Sabellida</taxon>
        <taxon>Siboglinidae</taxon>
        <taxon>Ridgeia</taxon>
    </lineage>
</organism>
<proteinExistence type="predicted"/>
<dbReference type="Gene3D" id="3.40.50.2300">
    <property type="match status" value="1"/>
</dbReference>
<dbReference type="InterPro" id="IPR028082">
    <property type="entry name" value="Peripla_BP_I"/>
</dbReference>
<name>A0AAD9P2P2_RIDPI</name>
<evidence type="ECO:0000313" key="1">
    <source>
        <dbReference type="EMBL" id="KAK2187045.1"/>
    </source>
</evidence>
<reference evidence="1" key="1">
    <citation type="journal article" date="2023" name="Mol. Biol. Evol.">
        <title>Third-Generation Sequencing Reveals the Adaptive Role of the Epigenome in Three Deep-Sea Polychaetes.</title>
        <authorList>
            <person name="Perez M."/>
            <person name="Aroh O."/>
            <person name="Sun Y."/>
            <person name="Lan Y."/>
            <person name="Juniper S.K."/>
            <person name="Young C.R."/>
            <person name="Angers B."/>
            <person name="Qian P.Y."/>
        </authorList>
    </citation>
    <scope>NUCLEOTIDE SEQUENCE</scope>
    <source>
        <strain evidence="1">R07B-5</strain>
    </source>
</reference>
<protein>
    <submittedName>
        <fullName evidence="1">Uncharacterized protein</fullName>
    </submittedName>
</protein>
<dbReference type="SUPFAM" id="SSF53822">
    <property type="entry name" value="Periplasmic binding protein-like I"/>
    <property type="match status" value="1"/>
</dbReference>
<sequence length="101" mass="11517">MLAARDVDMHHGDYVFIYTNQETLSEDRVRLITNRHFWHKHDGSDDRARSAYENLIMAGFYSLFLYDALTLYARAASDAGSIRDGRKIFNAAKGTLSKGID</sequence>
<evidence type="ECO:0000313" key="2">
    <source>
        <dbReference type="Proteomes" id="UP001209878"/>
    </source>
</evidence>
<keyword evidence="2" id="KW-1185">Reference proteome</keyword>
<dbReference type="Proteomes" id="UP001209878">
    <property type="component" value="Unassembled WGS sequence"/>
</dbReference>
<comment type="caution">
    <text evidence="1">The sequence shown here is derived from an EMBL/GenBank/DDBJ whole genome shotgun (WGS) entry which is preliminary data.</text>
</comment>
<gene>
    <name evidence="1" type="ORF">NP493_180g07036</name>
</gene>
<dbReference type="EMBL" id="JAODUO010000180">
    <property type="protein sequence ID" value="KAK2187045.1"/>
    <property type="molecule type" value="Genomic_DNA"/>
</dbReference>
<dbReference type="AlphaFoldDB" id="A0AAD9P2P2"/>
<accession>A0AAD9P2P2</accession>